<accession>A0A9P5ZHT8</accession>
<organism evidence="1 2">
    <name type="scientific">Pleurotus eryngii</name>
    <name type="common">Boletus of the steppes</name>
    <dbReference type="NCBI Taxonomy" id="5323"/>
    <lineage>
        <taxon>Eukaryota</taxon>
        <taxon>Fungi</taxon>
        <taxon>Dikarya</taxon>
        <taxon>Basidiomycota</taxon>
        <taxon>Agaricomycotina</taxon>
        <taxon>Agaricomycetes</taxon>
        <taxon>Agaricomycetidae</taxon>
        <taxon>Agaricales</taxon>
        <taxon>Pleurotineae</taxon>
        <taxon>Pleurotaceae</taxon>
        <taxon>Pleurotus</taxon>
    </lineage>
</organism>
<dbReference type="AlphaFoldDB" id="A0A9P5ZHT8"/>
<gene>
    <name evidence="1" type="ORF">BDN71DRAFT_1437414</name>
</gene>
<name>A0A9P5ZHT8_PLEER</name>
<dbReference type="EMBL" id="MU155022">
    <property type="protein sequence ID" value="KAF9486674.1"/>
    <property type="molecule type" value="Genomic_DNA"/>
</dbReference>
<comment type="caution">
    <text evidence="1">The sequence shown here is derived from an EMBL/GenBank/DDBJ whole genome shotgun (WGS) entry which is preliminary data.</text>
</comment>
<sequence>AWKVLESRHEQRTSASVTIALLVLKACRSLCTICVACWFHGALLQSQSHRLQDCERHGNFFRTPAWDLWKKELRLPVGCCYFCGCPQKMTYVNEWGDVFKVHAHESDSSCHWDTVLKPLAFVVIGQRSFMECIASRFFGGKMPSVADYSRWLVETDKDGLLNLLHVLQQACESREVPIYHPTPFF</sequence>
<protein>
    <submittedName>
        <fullName evidence="1">Uncharacterized protein</fullName>
    </submittedName>
</protein>
<reference evidence="1" key="1">
    <citation type="submission" date="2020-11" db="EMBL/GenBank/DDBJ databases">
        <authorList>
            <consortium name="DOE Joint Genome Institute"/>
            <person name="Ahrendt S."/>
            <person name="Riley R."/>
            <person name="Andreopoulos W."/>
            <person name="Labutti K."/>
            <person name="Pangilinan J."/>
            <person name="Ruiz-Duenas F.J."/>
            <person name="Barrasa J.M."/>
            <person name="Sanchez-Garcia M."/>
            <person name="Camarero S."/>
            <person name="Miyauchi S."/>
            <person name="Serrano A."/>
            <person name="Linde D."/>
            <person name="Babiker R."/>
            <person name="Drula E."/>
            <person name="Ayuso-Fernandez I."/>
            <person name="Pacheco R."/>
            <person name="Padilla G."/>
            <person name="Ferreira P."/>
            <person name="Barriuso J."/>
            <person name="Kellner H."/>
            <person name="Castanera R."/>
            <person name="Alfaro M."/>
            <person name="Ramirez L."/>
            <person name="Pisabarro A.G."/>
            <person name="Kuo A."/>
            <person name="Tritt A."/>
            <person name="Lipzen A."/>
            <person name="He G."/>
            <person name="Yan M."/>
            <person name="Ng V."/>
            <person name="Cullen D."/>
            <person name="Martin F."/>
            <person name="Rosso M.-N."/>
            <person name="Henrissat B."/>
            <person name="Hibbett D."/>
            <person name="Martinez A.T."/>
            <person name="Grigoriev I.V."/>
        </authorList>
    </citation>
    <scope>NUCLEOTIDE SEQUENCE</scope>
    <source>
        <strain evidence="1">ATCC 90797</strain>
    </source>
</reference>
<evidence type="ECO:0000313" key="2">
    <source>
        <dbReference type="Proteomes" id="UP000807025"/>
    </source>
</evidence>
<keyword evidence="2" id="KW-1185">Reference proteome</keyword>
<evidence type="ECO:0000313" key="1">
    <source>
        <dbReference type="EMBL" id="KAF9486674.1"/>
    </source>
</evidence>
<proteinExistence type="predicted"/>
<feature type="non-terminal residue" evidence="1">
    <location>
        <position position="1"/>
    </location>
</feature>
<dbReference type="Proteomes" id="UP000807025">
    <property type="component" value="Unassembled WGS sequence"/>
</dbReference>